<evidence type="ECO:0000256" key="4">
    <source>
        <dbReference type="ARBA" id="ARBA00022490"/>
    </source>
</evidence>
<feature type="region of interest" description="Disordered" evidence="7">
    <location>
        <begin position="62"/>
        <end position="96"/>
    </location>
</feature>
<dbReference type="PANTHER" id="PTHR12356">
    <property type="entry name" value="NUCLEAR MOVEMENT PROTEIN NUDC"/>
    <property type="match status" value="1"/>
</dbReference>
<reference evidence="9 10" key="1">
    <citation type="journal article" date="2015" name="Nat. Commun.">
        <title>Lucilia cuprina genome unlocks parasitic fly biology to underpin future interventions.</title>
        <authorList>
            <person name="Anstead C.A."/>
            <person name="Korhonen P.K."/>
            <person name="Young N.D."/>
            <person name="Hall R.S."/>
            <person name="Jex A.R."/>
            <person name="Murali S.C."/>
            <person name="Hughes D.S."/>
            <person name="Lee S.F."/>
            <person name="Perry T."/>
            <person name="Stroehlein A.J."/>
            <person name="Ansell B.R."/>
            <person name="Breugelmans B."/>
            <person name="Hofmann A."/>
            <person name="Qu J."/>
            <person name="Dugan S."/>
            <person name="Lee S.L."/>
            <person name="Chao H."/>
            <person name="Dinh H."/>
            <person name="Han Y."/>
            <person name="Doddapaneni H.V."/>
            <person name="Worley K.C."/>
            <person name="Muzny D.M."/>
            <person name="Ioannidis P."/>
            <person name="Waterhouse R.M."/>
            <person name="Zdobnov E.M."/>
            <person name="James P.J."/>
            <person name="Bagnall N.H."/>
            <person name="Kotze A.C."/>
            <person name="Gibbs R.A."/>
            <person name="Richards S."/>
            <person name="Batterham P."/>
            <person name="Gasser R.B."/>
        </authorList>
    </citation>
    <scope>NUCLEOTIDE SEQUENCE [LARGE SCALE GENOMIC DNA]</scope>
    <source>
        <strain evidence="9 10">LS</strain>
        <tissue evidence="9">Full body</tissue>
    </source>
</reference>
<evidence type="ECO:0000256" key="3">
    <source>
        <dbReference type="ARBA" id="ARBA00017641"/>
    </source>
</evidence>
<evidence type="ECO:0000313" key="9">
    <source>
        <dbReference type="EMBL" id="KNC30274.1"/>
    </source>
</evidence>
<evidence type="ECO:0000256" key="2">
    <source>
        <dbReference type="ARBA" id="ARBA00010513"/>
    </source>
</evidence>
<comment type="subcellular location">
    <subcellularLocation>
        <location evidence="1">Cytoplasm</location>
    </subcellularLocation>
</comment>
<dbReference type="GO" id="GO:0005737">
    <property type="term" value="C:cytoplasm"/>
    <property type="evidence" value="ECO:0007669"/>
    <property type="project" value="UniProtKB-SubCell"/>
</dbReference>
<keyword evidence="4" id="KW-0963">Cytoplasm</keyword>
<evidence type="ECO:0000256" key="5">
    <source>
        <dbReference type="ARBA" id="ARBA00022553"/>
    </source>
</evidence>
<comment type="similarity">
    <text evidence="2">Belongs to the nudC family.</text>
</comment>
<dbReference type="PROSITE" id="PS51203">
    <property type="entry name" value="CS"/>
    <property type="match status" value="1"/>
</dbReference>
<sequence>MSSQEEQYDNILLAMAQKHPGGMPDFLKTFAGFLRRRSDFYVGDWEKLIMDILRKEAEVAMGEHKEKMKKQEEAQKLKEEKERQQRAAREKEMSESKICDITDEEAAQIIKEEENKKRQKLLQEAATADGAAPVVIEEEKSKPIDKVDDDSEKSEVGKLLPNSGNGCTLDKYMWTQTLGEVELKIPFNVTFNLRARDLVVDIQKKTLKVGLKGQEPIINGQLCAEVKVEECLWVLQDSKTVQITLEKINKMNWWDRLVMTDPPISTRKINPEPSKLSDLEGETRSLVEKMMYDQRQKEMGLPTSDDQKKQDILKKFQQQHPELDFSKCKFN</sequence>
<feature type="region of interest" description="Disordered" evidence="7">
    <location>
        <begin position="140"/>
        <end position="159"/>
    </location>
</feature>
<dbReference type="Gene3D" id="2.60.40.790">
    <property type="match status" value="1"/>
</dbReference>
<evidence type="ECO:0000259" key="8">
    <source>
        <dbReference type="PROSITE" id="PS51203"/>
    </source>
</evidence>
<dbReference type="OrthoDB" id="416217at2759"/>
<dbReference type="Pfam" id="PF14050">
    <property type="entry name" value="Nudc_N"/>
    <property type="match status" value="1"/>
</dbReference>
<dbReference type="InterPro" id="IPR037898">
    <property type="entry name" value="NudC_fam"/>
</dbReference>
<dbReference type="EMBL" id="JRES01000549">
    <property type="protein sequence ID" value="KNC30274.1"/>
    <property type="molecule type" value="Genomic_DNA"/>
</dbReference>
<dbReference type="PANTHER" id="PTHR12356:SF3">
    <property type="entry name" value="NUCLEAR MIGRATION PROTEIN NUDC"/>
    <property type="match status" value="1"/>
</dbReference>
<dbReference type="OMA" id="NQMEWWS"/>
<dbReference type="GO" id="GO:0006457">
    <property type="term" value="P:protein folding"/>
    <property type="evidence" value="ECO:0007669"/>
    <property type="project" value="TreeGrafter"/>
</dbReference>
<dbReference type="AlphaFoldDB" id="A0A0L0CFK4"/>
<dbReference type="SUPFAM" id="SSF49764">
    <property type="entry name" value="HSP20-like chaperones"/>
    <property type="match status" value="1"/>
</dbReference>
<dbReference type="STRING" id="7375.A0A0L0CFK4"/>
<protein>
    <recommendedName>
        <fullName evidence="3">Nuclear migration protein nudC</fullName>
    </recommendedName>
    <alternativeName>
        <fullName evidence="6">Nuclear distribution protein C homolog</fullName>
    </alternativeName>
</protein>
<name>A0A0L0CFK4_LUCCU</name>
<organism evidence="9 10">
    <name type="scientific">Lucilia cuprina</name>
    <name type="common">Green bottle fly</name>
    <name type="synonym">Australian sheep blowfly</name>
    <dbReference type="NCBI Taxonomy" id="7375"/>
    <lineage>
        <taxon>Eukaryota</taxon>
        <taxon>Metazoa</taxon>
        <taxon>Ecdysozoa</taxon>
        <taxon>Arthropoda</taxon>
        <taxon>Hexapoda</taxon>
        <taxon>Insecta</taxon>
        <taxon>Pterygota</taxon>
        <taxon>Neoptera</taxon>
        <taxon>Endopterygota</taxon>
        <taxon>Diptera</taxon>
        <taxon>Brachycera</taxon>
        <taxon>Muscomorpha</taxon>
        <taxon>Oestroidea</taxon>
        <taxon>Calliphoridae</taxon>
        <taxon>Luciliinae</taxon>
        <taxon>Lucilia</taxon>
    </lineage>
</organism>
<accession>A0A0L0CFK4</accession>
<evidence type="ECO:0000256" key="6">
    <source>
        <dbReference type="ARBA" id="ARBA00030427"/>
    </source>
</evidence>
<dbReference type="InterPro" id="IPR007052">
    <property type="entry name" value="CS_dom"/>
</dbReference>
<dbReference type="InterPro" id="IPR025934">
    <property type="entry name" value="NudC_N_dom"/>
</dbReference>
<dbReference type="CDD" id="cd06492">
    <property type="entry name" value="p23_mNUDC_like"/>
    <property type="match status" value="1"/>
</dbReference>
<evidence type="ECO:0000313" key="10">
    <source>
        <dbReference type="Proteomes" id="UP000037069"/>
    </source>
</evidence>
<feature type="domain" description="CS" evidence="8">
    <location>
        <begin position="167"/>
        <end position="258"/>
    </location>
</feature>
<keyword evidence="5" id="KW-0597">Phosphoprotein</keyword>
<gene>
    <name evidence="9" type="ORF">FF38_14553</name>
</gene>
<evidence type="ECO:0000256" key="1">
    <source>
        <dbReference type="ARBA" id="ARBA00004496"/>
    </source>
</evidence>
<dbReference type="FunFam" id="2.60.40.790:FF:000001">
    <property type="entry name" value="Nuclear migration protein nudC"/>
    <property type="match status" value="1"/>
</dbReference>
<comment type="caution">
    <text evidence="9">The sequence shown here is derived from an EMBL/GenBank/DDBJ whole genome shotgun (WGS) entry which is preliminary data.</text>
</comment>
<proteinExistence type="inferred from homology"/>
<keyword evidence="10" id="KW-1185">Reference proteome</keyword>
<dbReference type="Pfam" id="PF04969">
    <property type="entry name" value="CS"/>
    <property type="match status" value="1"/>
</dbReference>
<dbReference type="InterPro" id="IPR008978">
    <property type="entry name" value="HSP20-like_chaperone"/>
</dbReference>
<evidence type="ECO:0000256" key="7">
    <source>
        <dbReference type="SAM" id="MobiDB-lite"/>
    </source>
</evidence>
<dbReference type="GO" id="GO:0051082">
    <property type="term" value="F:unfolded protein binding"/>
    <property type="evidence" value="ECO:0007669"/>
    <property type="project" value="TreeGrafter"/>
</dbReference>
<dbReference type="Proteomes" id="UP000037069">
    <property type="component" value="Unassembled WGS sequence"/>
</dbReference>